<dbReference type="AlphaFoldDB" id="A0A6M3KIV1"/>
<accession>A0A6M3KIV1</accession>
<gene>
    <name evidence="2" type="ORF">MM415A00499_0017</name>
    <name evidence="1" type="ORF">MM415B01425_0014</name>
</gene>
<proteinExistence type="predicted"/>
<protein>
    <submittedName>
        <fullName evidence="2">Uncharacterized protein</fullName>
    </submittedName>
</protein>
<reference evidence="2" key="1">
    <citation type="submission" date="2020-03" db="EMBL/GenBank/DDBJ databases">
        <title>The deep terrestrial virosphere.</title>
        <authorList>
            <person name="Holmfeldt K."/>
            <person name="Nilsson E."/>
            <person name="Simone D."/>
            <person name="Lopez-Fernandez M."/>
            <person name="Wu X."/>
            <person name="de Brujin I."/>
            <person name="Lundin D."/>
            <person name="Andersson A."/>
            <person name="Bertilsson S."/>
            <person name="Dopson M."/>
        </authorList>
    </citation>
    <scope>NUCLEOTIDE SEQUENCE</scope>
    <source>
        <strain evidence="2">MM415A00499</strain>
        <strain evidence="1">MM415B01425</strain>
    </source>
</reference>
<dbReference type="EMBL" id="MT141334">
    <property type="protein sequence ID" value="QJA58669.1"/>
    <property type="molecule type" value="Genomic_DNA"/>
</dbReference>
<name>A0A6M3KIV1_9ZZZZ</name>
<evidence type="ECO:0000313" key="2">
    <source>
        <dbReference type="EMBL" id="QJA81742.1"/>
    </source>
</evidence>
<dbReference type="EMBL" id="MT142468">
    <property type="protein sequence ID" value="QJA81742.1"/>
    <property type="molecule type" value="Genomic_DNA"/>
</dbReference>
<sequence>MASANEYREALKGTGPIPPAQGIYEMSETAKAVLGQRIEFHDGRVFRYAKAGASNLAPGKLVQAGTINAAGYLNKACAAAAVGAYSVTVTTSAAVTTGEEGYLQINDASGEGIQYKIKKTAANATTATKTDVTLYDPIATALTASSEATIILNPYEAVVICAATTDIVLGVPPITVTAEYYFWLQTWGLACVLAEGTPPAGNMVTIAAGTMPGGTTIVASDIAPTIGRQVLVGVNGEYKPVFLMITP</sequence>
<evidence type="ECO:0000313" key="1">
    <source>
        <dbReference type="EMBL" id="QJA58669.1"/>
    </source>
</evidence>
<organism evidence="2">
    <name type="scientific">viral metagenome</name>
    <dbReference type="NCBI Taxonomy" id="1070528"/>
    <lineage>
        <taxon>unclassified sequences</taxon>
        <taxon>metagenomes</taxon>
        <taxon>organismal metagenomes</taxon>
    </lineage>
</organism>